<evidence type="ECO:0000256" key="1">
    <source>
        <dbReference type="ARBA" id="ARBA00009981"/>
    </source>
</evidence>
<comment type="similarity">
    <text evidence="1">Belongs to the phD/YefM antitoxin family.</text>
</comment>
<evidence type="ECO:0000313" key="3">
    <source>
        <dbReference type="Proteomes" id="UP000000954"/>
    </source>
</evidence>
<dbReference type="KEGG" id="ccu:Ccur_03740"/>
<dbReference type="RefSeq" id="WP_012802787.1">
    <property type="nucleotide sequence ID" value="NC_013170.1"/>
</dbReference>
<keyword evidence="3" id="KW-1185">Reference proteome</keyword>
<dbReference type="OrthoDB" id="9795585at2"/>
<dbReference type="eggNOG" id="COG2161">
    <property type="taxonomic scope" value="Bacteria"/>
</dbReference>
<dbReference type="SUPFAM" id="SSF143120">
    <property type="entry name" value="YefM-like"/>
    <property type="match status" value="1"/>
</dbReference>
<dbReference type="EMBL" id="CP001682">
    <property type="protein sequence ID" value="ACU94099.1"/>
    <property type="molecule type" value="Genomic_DNA"/>
</dbReference>
<dbReference type="Proteomes" id="UP000000954">
    <property type="component" value="Chromosome"/>
</dbReference>
<reference evidence="2 3" key="1">
    <citation type="journal article" date="2009" name="Stand. Genomic Sci.">
        <title>Complete genome sequence of Cryptobacterium curtum type strain (12-3).</title>
        <authorList>
            <person name="Mavrommatis K."/>
            <person name="Pukall R."/>
            <person name="Rohde C."/>
            <person name="Chen F."/>
            <person name="Sims D."/>
            <person name="Brettin T."/>
            <person name="Kuske C."/>
            <person name="Detter J.C."/>
            <person name="Han C."/>
            <person name="Lapidus A."/>
            <person name="Copeland A."/>
            <person name="Glavina Del Rio T."/>
            <person name="Nolan M."/>
            <person name="Lucas S."/>
            <person name="Tice H."/>
            <person name="Cheng J.F."/>
            <person name="Bruce D."/>
            <person name="Goodwin L."/>
            <person name="Pitluck S."/>
            <person name="Ovchinnikova G."/>
            <person name="Pati A."/>
            <person name="Ivanova N."/>
            <person name="Chen A."/>
            <person name="Palaniappan K."/>
            <person name="Chain P."/>
            <person name="D'haeseleer P."/>
            <person name="Goker M."/>
            <person name="Bristow J."/>
            <person name="Eisen J.A."/>
            <person name="Markowitz V."/>
            <person name="Hugenholtz P."/>
            <person name="Rohde M."/>
            <person name="Klenk H.P."/>
            <person name="Kyrpides N.C."/>
        </authorList>
    </citation>
    <scope>NUCLEOTIDE SEQUENCE [LARGE SCALE GENOMIC DNA]</scope>
    <source>
        <strain evidence="3">ATCC 700683 / DSM 15641 / 12-3</strain>
    </source>
</reference>
<dbReference type="AlphaFoldDB" id="C7MMF9"/>
<dbReference type="HOGENOM" id="CLU_166037_2_0_11"/>
<protein>
    <recommendedName>
        <fullName evidence="4">Antitoxin</fullName>
    </recommendedName>
</protein>
<sequence>MPTIMPVSSLRSYTEVLDGVAPGAPVFLTKNGQGKYAILDMDDYNKLAAENRLFSELEAGRTSGDKDGWITSENVRKRFAERAQHVQ</sequence>
<gene>
    <name evidence="2" type="ordered locus">Ccur_03740</name>
</gene>
<name>C7MMF9_CRYCD</name>
<accession>C7MMF9</accession>
<dbReference type="InterPro" id="IPR036165">
    <property type="entry name" value="YefM-like_sf"/>
</dbReference>
<organism evidence="2 3">
    <name type="scientific">Cryptobacterium curtum (strain ATCC 700683 / DSM 15641 / CCUG 43107 / 12-3)</name>
    <dbReference type="NCBI Taxonomy" id="469378"/>
    <lineage>
        <taxon>Bacteria</taxon>
        <taxon>Bacillati</taxon>
        <taxon>Actinomycetota</taxon>
        <taxon>Coriobacteriia</taxon>
        <taxon>Eggerthellales</taxon>
        <taxon>Eggerthellaceae</taxon>
        <taxon>Cryptobacterium</taxon>
    </lineage>
</organism>
<proteinExistence type="inferred from homology"/>
<evidence type="ECO:0008006" key="4">
    <source>
        <dbReference type="Google" id="ProtNLM"/>
    </source>
</evidence>
<evidence type="ECO:0000313" key="2">
    <source>
        <dbReference type="EMBL" id="ACU94099.1"/>
    </source>
</evidence>